<feature type="compositionally biased region" description="Acidic residues" evidence="1">
    <location>
        <begin position="131"/>
        <end position="143"/>
    </location>
</feature>
<dbReference type="InterPro" id="IPR040014">
    <property type="entry name" value="CIR1"/>
</dbReference>
<evidence type="ECO:0000313" key="3">
    <source>
        <dbReference type="EMBL" id="CAJ1953384.1"/>
    </source>
</evidence>
<dbReference type="AlphaFoldDB" id="A0AAD2FTT9"/>
<feature type="region of interest" description="Disordered" evidence="1">
    <location>
        <begin position="1"/>
        <end position="191"/>
    </location>
</feature>
<dbReference type="SMART" id="SM01083">
    <property type="entry name" value="Cir_N"/>
    <property type="match status" value="1"/>
</dbReference>
<feature type="region of interest" description="Disordered" evidence="1">
    <location>
        <begin position="260"/>
        <end position="360"/>
    </location>
</feature>
<dbReference type="PANTHER" id="PTHR13151:SF2">
    <property type="entry name" value="COREPRESSOR INTERACTING WITH RBPJ 1"/>
    <property type="match status" value="1"/>
</dbReference>
<sequence>MVQGLKFLSKKGFNPQNQTNRKQVWEAQQASKLEQERIRRREDELKREREDEEICQIQHGDGSQAQLRFMYDAPPGLEKTKQEIEEDQKSENNKSNSQSKDVTQSQPGDDAAAAAFRRMLASSVGGSLATNEEEVEDDCEPNEESSLKFTPVLQGSKMDPALESNPKKNQGEGDQRSALEKAVGRKDRGGALTLDEQLARFPQLKNAPMAKGMSSTDVNVSFKPLGAQLRNVRCLACGQWGHSRGDRECSVTGWNPFAMTGPARVAPSNNSTVINPPDSKKSKRRYSDTSSRSHDSDSSEDSRIRRKRKSKKRKKSLKESRRRHKESSRRHRRRRSRSRSESPRSRDRDKKRRSKSQSSR</sequence>
<gene>
    <name evidence="3" type="ORF">CYCCA115_LOCUS14003</name>
</gene>
<feature type="compositionally biased region" description="Basic residues" evidence="1">
    <location>
        <begin position="304"/>
        <end position="337"/>
    </location>
</feature>
<protein>
    <recommendedName>
        <fullName evidence="2">CBF1-interacting co-repressor CIR N-terminal domain-containing protein</fullName>
    </recommendedName>
</protein>
<organism evidence="3 4">
    <name type="scientific">Cylindrotheca closterium</name>
    <dbReference type="NCBI Taxonomy" id="2856"/>
    <lineage>
        <taxon>Eukaryota</taxon>
        <taxon>Sar</taxon>
        <taxon>Stramenopiles</taxon>
        <taxon>Ochrophyta</taxon>
        <taxon>Bacillariophyta</taxon>
        <taxon>Bacillariophyceae</taxon>
        <taxon>Bacillariophycidae</taxon>
        <taxon>Bacillariales</taxon>
        <taxon>Bacillariaceae</taxon>
        <taxon>Cylindrotheca</taxon>
    </lineage>
</organism>
<reference evidence="3" key="1">
    <citation type="submission" date="2023-08" db="EMBL/GenBank/DDBJ databases">
        <authorList>
            <person name="Audoor S."/>
            <person name="Bilcke G."/>
        </authorList>
    </citation>
    <scope>NUCLEOTIDE SEQUENCE</scope>
</reference>
<dbReference type="PANTHER" id="PTHR13151">
    <property type="entry name" value="CBF1 INTERACTING COREPRESSOR CIR"/>
    <property type="match status" value="1"/>
</dbReference>
<dbReference type="EMBL" id="CAKOGP040001825">
    <property type="protein sequence ID" value="CAJ1953384.1"/>
    <property type="molecule type" value="Genomic_DNA"/>
</dbReference>
<dbReference type="GO" id="GO:0005634">
    <property type="term" value="C:nucleus"/>
    <property type="evidence" value="ECO:0007669"/>
    <property type="project" value="TreeGrafter"/>
</dbReference>
<feature type="compositionally biased region" description="Basic and acidic residues" evidence="1">
    <location>
        <begin position="33"/>
        <end position="49"/>
    </location>
</feature>
<evidence type="ECO:0000259" key="2">
    <source>
        <dbReference type="SMART" id="SM01083"/>
    </source>
</evidence>
<feature type="compositionally biased region" description="Polar residues" evidence="1">
    <location>
        <begin position="14"/>
        <end position="32"/>
    </location>
</feature>
<dbReference type="GO" id="GO:0003714">
    <property type="term" value="F:transcription corepressor activity"/>
    <property type="evidence" value="ECO:0007669"/>
    <property type="project" value="InterPro"/>
</dbReference>
<dbReference type="InterPro" id="IPR019339">
    <property type="entry name" value="CIR_N_dom"/>
</dbReference>
<dbReference type="Proteomes" id="UP001295423">
    <property type="component" value="Unassembled WGS sequence"/>
</dbReference>
<feature type="compositionally biased region" description="Basic and acidic residues" evidence="1">
    <location>
        <begin position="78"/>
        <end position="92"/>
    </location>
</feature>
<keyword evidence="4" id="KW-1185">Reference proteome</keyword>
<name>A0AAD2FTT9_9STRA</name>
<feature type="compositionally biased region" description="Basic and acidic residues" evidence="1">
    <location>
        <begin position="285"/>
        <end position="303"/>
    </location>
</feature>
<dbReference type="Pfam" id="PF10197">
    <property type="entry name" value="Cir_N"/>
    <property type="match status" value="1"/>
</dbReference>
<evidence type="ECO:0000313" key="4">
    <source>
        <dbReference type="Proteomes" id="UP001295423"/>
    </source>
</evidence>
<feature type="domain" description="CBF1-interacting co-repressor CIR N-terminal" evidence="2">
    <location>
        <begin position="12"/>
        <end position="48"/>
    </location>
</feature>
<comment type="caution">
    <text evidence="3">The sequence shown here is derived from an EMBL/GenBank/DDBJ whole genome shotgun (WGS) entry which is preliminary data.</text>
</comment>
<evidence type="ECO:0000256" key="1">
    <source>
        <dbReference type="SAM" id="MobiDB-lite"/>
    </source>
</evidence>
<feature type="compositionally biased region" description="Basic and acidic residues" evidence="1">
    <location>
        <begin position="165"/>
        <end position="189"/>
    </location>
</feature>
<feature type="compositionally biased region" description="Basic and acidic residues" evidence="1">
    <location>
        <begin position="338"/>
        <end position="348"/>
    </location>
</feature>
<proteinExistence type="predicted"/>
<feature type="compositionally biased region" description="Basic residues" evidence="1">
    <location>
        <begin position="349"/>
        <end position="360"/>
    </location>
</feature>
<accession>A0AAD2FTT9</accession>